<dbReference type="GO" id="GO:0016810">
    <property type="term" value="F:hydrolase activity, acting on carbon-nitrogen (but not peptide) bonds"/>
    <property type="evidence" value="ECO:0007669"/>
    <property type="project" value="InterPro"/>
</dbReference>
<feature type="signal peptide" evidence="2">
    <location>
        <begin position="1"/>
        <end position="21"/>
    </location>
</feature>
<gene>
    <name evidence="4" type="ORF">A4H97_00280</name>
</gene>
<evidence type="ECO:0000256" key="1">
    <source>
        <dbReference type="ARBA" id="ARBA00022729"/>
    </source>
</evidence>
<dbReference type="InterPro" id="IPR051398">
    <property type="entry name" value="Polysacch_Deacetylase"/>
</dbReference>
<dbReference type="STRING" id="354355.SAMN05660816_00894"/>
<reference evidence="5" key="1">
    <citation type="submission" date="2016-04" db="EMBL/GenBank/DDBJ databases">
        <authorList>
            <person name="Chen L."/>
            <person name="Zhuang W."/>
            <person name="Wang G."/>
        </authorList>
    </citation>
    <scope>NUCLEOTIDE SEQUENCE [LARGE SCALE GENOMIC DNA]</scope>
    <source>
        <strain evidence="5">17621</strain>
    </source>
</reference>
<dbReference type="OrthoDB" id="9806342at2"/>
<organism evidence="4 5">
    <name type="scientific">Niastella yeongjuensis</name>
    <dbReference type="NCBI Taxonomy" id="354355"/>
    <lineage>
        <taxon>Bacteria</taxon>
        <taxon>Pseudomonadati</taxon>
        <taxon>Bacteroidota</taxon>
        <taxon>Chitinophagia</taxon>
        <taxon>Chitinophagales</taxon>
        <taxon>Chitinophagaceae</taxon>
        <taxon>Niastella</taxon>
    </lineage>
</organism>
<evidence type="ECO:0000313" key="5">
    <source>
        <dbReference type="Proteomes" id="UP000192610"/>
    </source>
</evidence>
<dbReference type="PROSITE" id="PS51677">
    <property type="entry name" value="NODB"/>
    <property type="match status" value="1"/>
</dbReference>
<dbReference type="Proteomes" id="UP000192610">
    <property type="component" value="Unassembled WGS sequence"/>
</dbReference>
<dbReference type="PANTHER" id="PTHR34216">
    <property type="match status" value="1"/>
</dbReference>
<proteinExistence type="predicted"/>
<protein>
    <submittedName>
        <fullName evidence="4">Polysaccharide deacetylase</fullName>
    </submittedName>
</protein>
<dbReference type="EMBL" id="LVXG01000012">
    <property type="protein sequence ID" value="OQP50319.1"/>
    <property type="molecule type" value="Genomic_DNA"/>
</dbReference>
<dbReference type="InterPro" id="IPR011330">
    <property type="entry name" value="Glyco_hydro/deAcase_b/a-brl"/>
</dbReference>
<dbReference type="SUPFAM" id="SSF88713">
    <property type="entry name" value="Glycoside hydrolase/deacetylase"/>
    <property type="match status" value="1"/>
</dbReference>
<keyword evidence="1 2" id="KW-0732">Signal</keyword>
<feature type="domain" description="NodB homology" evidence="3">
    <location>
        <begin position="32"/>
        <end position="250"/>
    </location>
</feature>
<evidence type="ECO:0000259" key="3">
    <source>
        <dbReference type="PROSITE" id="PS51677"/>
    </source>
</evidence>
<evidence type="ECO:0000256" key="2">
    <source>
        <dbReference type="SAM" id="SignalP"/>
    </source>
</evidence>
<name>A0A1V9EVY7_9BACT</name>
<keyword evidence="5" id="KW-1185">Reference proteome</keyword>
<sequence>MTCLKTIAFLLFFTLTTMATAQNNQPWKGKKCAVVLTYDDGLDIDITNVLPALDSLGLKATFYIANYQGRLQVQIPAWRAAAAKGHELGNHTLFHPCEGGRPGREFVSADYDLNNYSMRRITNEILAMNAVLNAIDGKTNRTFAFPCGDNKIHDTAYIDSLRTDLIGARGVVGTIPTIDNIDLYNLPGYGVMDNSGESMIQWVKEAETKQGLLVIIFHGVGGGHSLNVSLPAHSQLLHYLKQHEKEIWIAPMVEVAAFIRDKQKKRQ</sequence>
<dbReference type="AlphaFoldDB" id="A0A1V9EVY7"/>
<evidence type="ECO:0000313" key="4">
    <source>
        <dbReference type="EMBL" id="OQP50319.1"/>
    </source>
</evidence>
<feature type="chain" id="PRO_5010738047" evidence="2">
    <location>
        <begin position="22"/>
        <end position="267"/>
    </location>
</feature>
<dbReference type="Gene3D" id="3.20.20.370">
    <property type="entry name" value="Glycoside hydrolase/deacetylase"/>
    <property type="match status" value="1"/>
</dbReference>
<comment type="caution">
    <text evidence="4">The sequence shown here is derived from an EMBL/GenBank/DDBJ whole genome shotgun (WGS) entry which is preliminary data.</text>
</comment>
<dbReference type="InterPro" id="IPR002509">
    <property type="entry name" value="NODB_dom"/>
</dbReference>
<dbReference type="PANTHER" id="PTHR34216:SF11">
    <property type="entry name" value="CHITOOLIGOSACCHARIDE DEACETYLASE"/>
    <property type="match status" value="1"/>
</dbReference>
<dbReference type="GO" id="GO:0005975">
    <property type="term" value="P:carbohydrate metabolic process"/>
    <property type="evidence" value="ECO:0007669"/>
    <property type="project" value="InterPro"/>
</dbReference>
<dbReference type="CDD" id="cd10967">
    <property type="entry name" value="CE4_GLA_like_6s"/>
    <property type="match status" value="1"/>
</dbReference>
<accession>A0A1V9EVY7</accession>
<dbReference type="Pfam" id="PF01522">
    <property type="entry name" value="Polysacc_deac_1"/>
    <property type="match status" value="1"/>
</dbReference>
<dbReference type="RefSeq" id="WP_081198650.1">
    <property type="nucleotide sequence ID" value="NZ_FOCZ01000001.1"/>
</dbReference>